<sequence length="81" mass="9381">MSSTIRLEERPDVVTEWSSANNTYRFTYVAPGEWDVHRAHDLDYVAHLRRDGDLYDFRVEEGNPVASGRTLSLNELEDLLL</sequence>
<name>A0AAU7W1G3_9MICO</name>
<proteinExistence type="predicted"/>
<dbReference type="AlphaFoldDB" id="A0AAU7W1G3"/>
<reference evidence="1" key="1">
    <citation type="submission" date="2024-06" db="EMBL/GenBank/DDBJ databases">
        <title>Draft genome sequence of Microbacterium sp. strain A8/3-1, isolated from Oxytropis tragacanthoides Fisch. ex DC. Root nodules in the Altai region of Russia.</title>
        <authorList>
            <person name="Sazanova A."/>
            <person name="Guro P."/>
            <person name="Kuznetsova I."/>
            <person name="Belimov A."/>
            <person name="Safronova V."/>
        </authorList>
    </citation>
    <scope>NUCLEOTIDE SEQUENCE</scope>
    <source>
        <strain evidence="1">A8/3-1</strain>
    </source>
</reference>
<gene>
    <name evidence="1" type="ORF">ABS642_05880</name>
</gene>
<dbReference type="EMBL" id="CP158357">
    <property type="protein sequence ID" value="XBX79611.1"/>
    <property type="molecule type" value="Genomic_DNA"/>
</dbReference>
<evidence type="ECO:0000313" key="1">
    <source>
        <dbReference type="EMBL" id="XBX79611.1"/>
    </source>
</evidence>
<protein>
    <submittedName>
        <fullName evidence="1">Uncharacterized protein</fullName>
    </submittedName>
</protein>
<organism evidence="1">
    <name type="scientific">Microbacterium sp. A8/3-1</name>
    <dbReference type="NCBI Taxonomy" id="3160749"/>
    <lineage>
        <taxon>Bacteria</taxon>
        <taxon>Bacillati</taxon>
        <taxon>Actinomycetota</taxon>
        <taxon>Actinomycetes</taxon>
        <taxon>Micrococcales</taxon>
        <taxon>Microbacteriaceae</taxon>
        <taxon>Microbacterium</taxon>
    </lineage>
</organism>
<dbReference type="RefSeq" id="WP_350352591.1">
    <property type="nucleotide sequence ID" value="NZ_CP158357.1"/>
</dbReference>
<accession>A0AAU7W1G3</accession>